<keyword evidence="1" id="KW-1133">Transmembrane helix</keyword>
<comment type="caution">
    <text evidence="2">The sequence shown here is derived from an EMBL/GenBank/DDBJ whole genome shotgun (WGS) entry which is preliminary data.</text>
</comment>
<feature type="transmembrane region" description="Helical" evidence="1">
    <location>
        <begin position="114"/>
        <end position="134"/>
    </location>
</feature>
<feature type="transmembrane region" description="Helical" evidence="1">
    <location>
        <begin position="87"/>
        <end position="108"/>
    </location>
</feature>
<protein>
    <recommendedName>
        <fullName evidence="4">DUF2157 domain-containing protein</fullName>
    </recommendedName>
</protein>
<sequence length="578" mass="58322">MLIRCVTAATRIDGVTDNHGPDPDAIEVARADAEISELIRRLAAARHTVTGIEAAIEQAWRRRHAADARMRARMAAPQPAGRGVQTVLFLLGGLLLAVAAVVFTAVAWAQFGDAGRAVVLAGFTAVMLAVPPLVLRRGLTATAETFAAVGVLLTLLDGYAVWHVYAFGSVRAYAAAVCAVAATVAVVYGRSTGLVAPRYAALLAGQPVLPLLAAIAEPGLAGWAFAFVGVAALDVGVLAAGRLRVAACVTGGVAVLIAASCALIGLAVADEVLGAAGPAAGLLGAALVVVAGSVVARQRIARAVAAALLVAAFVVAAGRVAVLASPLPGPADAAAVTLAAAVLVGAVAARLPLVVARGARAGGLAAGVVLAVVVVVATVDEVVTARVGWSPPVALALLVAAAVALVPVEWRRPVALLGAHAVLADAVVLLVARERVTVLEAYTLTAASVALTAGILVRRARPAAGSWTAYGPVLVVALAPSLISIFAGDGQHLRRLLLGAGALVIVLAGVRAGMRAPVLLGGGAVALVALHELAPVWDLLPRWIPLAAAGLVLVALAMTLERRRRELDRFRAVLHRMS</sequence>
<reference evidence="2 3" key="1">
    <citation type="submission" date="2021-01" db="EMBL/GenBank/DDBJ databases">
        <title>Whole genome shotgun sequence of Actinoplanes deccanensis NBRC 13994.</title>
        <authorList>
            <person name="Komaki H."/>
            <person name="Tamura T."/>
        </authorList>
    </citation>
    <scope>NUCLEOTIDE SEQUENCE [LARGE SCALE GENOMIC DNA]</scope>
    <source>
        <strain evidence="2 3">NBRC 13994</strain>
    </source>
</reference>
<gene>
    <name evidence="2" type="ORF">Ade02nite_46550</name>
</gene>
<feature type="transmembrane region" description="Helical" evidence="1">
    <location>
        <begin position="247"/>
        <end position="269"/>
    </location>
</feature>
<dbReference type="NCBIfam" id="NF047321">
    <property type="entry name" value="SCO7613_CTERM"/>
    <property type="match status" value="1"/>
</dbReference>
<feature type="transmembrane region" description="Helical" evidence="1">
    <location>
        <begin position="171"/>
        <end position="189"/>
    </location>
</feature>
<feature type="transmembrane region" description="Helical" evidence="1">
    <location>
        <begin position="221"/>
        <end position="240"/>
    </location>
</feature>
<feature type="transmembrane region" description="Helical" evidence="1">
    <location>
        <begin position="303"/>
        <end position="327"/>
    </location>
</feature>
<feature type="transmembrane region" description="Helical" evidence="1">
    <location>
        <begin position="438"/>
        <end position="457"/>
    </location>
</feature>
<keyword evidence="1" id="KW-0472">Membrane</keyword>
<feature type="transmembrane region" description="Helical" evidence="1">
    <location>
        <begin position="146"/>
        <end position="165"/>
    </location>
</feature>
<feature type="transmembrane region" description="Helical" evidence="1">
    <location>
        <begin position="517"/>
        <end position="537"/>
    </location>
</feature>
<evidence type="ECO:0000313" key="2">
    <source>
        <dbReference type="EMBL" id="GID76014.1"/>
    </source>
</evidence>
<feature type="transmembrane region" description="Helical" evidence="1">
    <location>
        <begin position="363"/>
        <end position="383"/>
    </location>
</feature>
<feature type="transmembrane region" description="Helical" evidence="1">
    <location>
        <begin position="493"/>
        <end position="510"/>
    </location>
</feature>
<keyword evidence="3" id="KW-1185">Reference proteome</keyword>
<feature type="transmembrane region" description="Helical" evidence="1">
    <location>
        <begin position="196"/>
        <end position="215"/>
    </location>
</feature>
<accession>A0ABQ3Y7Q4</accession>
<feature type="transmembrane region" description="Helical" evidence="1">
    <location>
        <begin position="333"/>
        <end position="351"/>
    </location>
</feature>
<evidence type="ECO:0000313" key="3">
    <source>
        <dbReference type="Proteomes" id="UP000609879"/>
    </source>
</evidence>
<feature type="transmembrane region" description="Helical" evidence="1">
    <location>
        <begin position="414"/>
        <end position="432"/>
    </location>
</feature>
<dbReference type="EMBL" id="BOMI01000090">
    <property type="protein sequence ID" value="GID76014.1"/>
    <property type="molecule type" value="Genomic_DNA"/>
</dbReference>
<keyword evidence="1" id="KW-0812">Transmembrane</keyword>
<feature type="transmembrane region" description="Helical" evidence="1">
    <location>
        <begin position="275"/>
        <end position="296"/>
    </location>
</feature>
<dbReference type="InterPro" id="IPR058062">
    <property type="entry name" value="SCO7613_C"/>
</dbReference>
<name>A0ABQ3Y7Q4_9ACTN</name>
<proteinExistence type="predicted"/>
<feature type="transmembrane region" description="Helical" evidence="1">
    <location>
        <begin position="469"/>
        <end position="487"/>
    </location>
</feature>
<organism evidence="2 3">
    <name type="scientific">Paractinoplanes deccanensis</name>
    <dbReference type="NCBI Taxonomy" id="113561"/>
    <lineage>
        <taxon>Bacteria</taxon>
        <taxon>Bacillati</taxon>
        <taxon>Actinomycetota</taxon>
        <taxon>Actinomycetes</taxon>
        <taxon>Micromonosporales</taxon>
        <taxon>Micromonosporaceae</taxon>
        <taxon>Paractinoplanes</taxon>
    </lineage>
</organism>
<evidence type="ECO:0000256" key="1">
    <source>
        <dbReference type="SAM" id="Phobius"/>
    </source>
</evidence>
<evidence type="ECO:0008006" key="4">
    <source>
        <dbReference type="Google" id="ProtNLM"/>
    </source>
</evidence>
<dbReference type="Proteomes" id="UP000609879">
    <property type="component" value="Unassembled WGS sequence"/>
</dbReference>
<feature type="transmembrane region" description="Helical" evidence="1">
    <location>
        <begin position="389"/>
        <end position="407"/>
    </location>
</feature>
<feature type="transmembrane region" description="Helical" evidence="1">
    <location>
        <begin position="543"/>
        <end position="560"/>
    </location>
</feature>